<organism evidence="3">
    <name type="scientific">Rodentolepis nana</name>
    <name type="common">Dwarf tapeworm</name>
    <name type="synonym">Hymenolepis nana</name>
    <dbReference type="NCBI Taxonomy" id="102285"/>
    <lineage>
        <taxon>Eukaryota</taxon>
        <taxon>Metazoa</taxon>
        <taxon>Spiralia</taxon>
        <taxon>Lophotrochozoa</taxon>
        <taxon>Platyhelminthes</taxon>
        <taxon>Cestoda</taxon>
        <taxon>Eucestoda</taxon>
        <taxon>Cyclophyllidea</taxon>
        <taxon>Hymenolepididae</taxon>
        <taxon>Rodentolepis</taxon>
    </lineage>
</organism>
<reference evidence="3" key="1">
    <citation type="submission" date="2017-02" db="UniProtKB">
        <authorList>
            <consortium name="WormBaseParasite"/>
        </authorList>
    </citation>
    <scope>IDENTIFICATION</scope>
</reference>
<sequence>MDFRGHCFSTVTMRYENLNPLGLLLHETNEFIPEFGRVRVTRRLLRWLLLFEWYLATLDCRQVIKDPQCTQVRPVDQRMKGFKDGISCPVAFSAVTKEVNSHWNECGKSTWPKCTRRVLSITWLILSR</sequence>
<dbReference type="EMBL" id="UZAE01000033">
    <property type="protein sequence ID" value="VDN96015.1"/>
    <property type="molecule type" value="Genomic_DNA"/>
</dbReference>
<proteinExistence type="predicted"/>
<accession>A0A0R3T045</accession>
<dbReference type="InterPro" id="IPR035898">
    <property type="entry name" value="TAZ_dom_sf"/>
</dbReference>
<evidence type="ECO:0000313" key="3">
    <source>
        <dbReference type="WBParaSite" id="HNAJ_0000015501-mRNA-1"/>
    </source>
</evidence>
<dbReference type="Gene3D" id="1.20.1020.10">
    <property type="entry name" value="TAZ domain"/>
    <property type="match status" value="1"/>
</dbReference>
<keyword evidence="2" id="KW-1185">Reference proteome</keyword>
<dbReference type="Proteomes" id="UP000278807">
    <property type="component" value="Unassembled WGS sequence"/>
</dbReference>
<protein>
    <submittedName>
        <fullName evidence="1 3">Uncharacterized protein</fullName>
    </submittedName>
</protein>
<evidence type="ECO:0000313" key="1">
    <source>
        <dbReference type="EMBL" id="VDN96015.1"/>
    </source>
</evidence>
<name>A0A0R3T045_RODNA</name>
<evidence type="ECO:0000313" key="2">
    <source>
        <dbReference type="Proteomes" id="UP000278807"/>
    </source>
</evidence>
<dbReference type="WBParaSite" id="HNAJ_0000015501-mRNA-1">
    <property type="protein sequence ID" value="HNAJ_0000015501-mRNA-1"/>
    <property type="gene ID" value="HNAJ_0000015501"/>
</dbReference>
<gene>
    <name evidence="1" type="ORF">HNAJ_LOCUS156</name>
</gene>
<dbReference type="AlphaFoldDB" id="A0A0R3T045"/>
<reference evidence="1 2" key="2">
    <citation type="submission" date="2018-11" db="EMBL/GenBank/DDBJ databases">
        <authorList>
            <consortium name="Pathogen Informatics"/>
        </authorList>
    </citation>
    <scope>NUCLEOTIDE SEQUENCE [LARGE SCALE GENOMIC DNA]</scope>
</reference>